<dbReference type="EnsemblPlants" id="AET4Gv20671800.5">
    <property type="protein sequence ID" value="AET4Gv20671800.5"/>
    <property type="gene ID" value="AET4Gv20671800"/>
</dbReference>
<dbReference type="AlphaFoldDB" id="A0A453ITM9"/>
<keyword evidence="2" id="KW-1185">Reference proteome</keyword>
<sequence>RLACHFLTRKHSCTDCTQFFVLASFHCGARSYVLTSYDFTMSSLSS</sequence>
<reference evidence="2" key="2">
    <citation type="journal article" date="2017" name="Nat. Plants">
        <title>The Aegilops tauschii genome reveals multiple impacts of transposons.</title>
        <authorList>
            <person name="Zhao G."/>
            <person name="Zou C."/>
            <person name="Li K."/>
            <person name="Wang K."/>
            <person name="Li T."/>
            <person name="Gao L."/>
            <person name="Zhang X."/>
            <person name="Wang H."/>
            <person name="Yang Z."/>
            <person name="Liu X."/>
            <person name="Jiang W."/>
            <person name="Mao L."/>
            <person name="Kong X."/>
            <person name="Jiao Y."/>
            <person name="Jia J."/>
        </authorList>
    </citation>
    <scope>NUCLEOTIDE SEQUENCE [LARGE SCALE GENOMIC DNA]</scope>
    <source>
        <strain evidence="2">cv. AL8/78</strain>
    </source>
</reference>
<reference evidence="2" key="1">
    <citation type="journal article" date="2014" name="Science">
        <title>Ancient hybridizations among the ancestral genomes of bread wheat.</title>
        <authorList>
            <consortium name="International Wheat Genome Sequencing Consortium,"/>
            <person name="Marcussen T."/>
            <person name="Sandve S.R."/>
            <person name="Heier L."/>
            <person name="Spannagl M."/>
            <person name="Pfeifer M."/>
            <person name="Jakobsen K.S."/>
            <person name="Wulff B.B."/>
            <person name="Steuernagel B."/>
            <person name="Mayer K.F."/>
            <person name="Olsen O.A."/>
        </authorList>
    </citation>
    <scope>NUCLEOTIDE SEQUENCE [LARGE SCALE GENOMIC DNA]</scope>
    <source>
        <strain evidence="2">cv. AL8/78</strain>
    </source>
</reference>
<protein>
    <submittedName>
        <fullName evidence="1">Uncharacterized protein</fullName>
    </submittedName>
</protein>
<reference evidence="1" key="4">
    <citation type="submission" date="2019-03" db="UniProtKB">
        <authorList>
            <consortium name="EnsemblPlants"/>
        </authorList>
    </citation>
    <scope>IDENTIFICATION</scope>
</reference>
<organism evidence="1 2">
    <name type="scientific">Aegilops tauschii subsp. strangulata</name>
    <name type="common">Goatgrass</name>
    <dbReference type="NCBI Taxonomy" id="200361"/>
    <lineage>
        <taxon>Eukaryota</taxon>
        <taxon>Viridiplantae</taxon>
        <taxon>Streptophyta</taxon>
        <taxon>Embryophyta</taxon>
        <taxon>Tracheophyta</taxon>
        <taxon>Spermatophyta</taxon>
        <taxon>Magnoliopsida</taxon>
        <taxon>Liliopsida</taxon>
        <taxon>Poales</taxon>
        <taxon>Poaceae</taxon>
        <taxon>BOP clade</taxon>
        <taxon>Pooideae</taxon>
        <taxon>Triticodae</taxon>
        <taxon>Triticeae</taxon>
        <taxon>Triticinae</taxon>
        <taxon>Aegilops</taxon>
    </lineage>
</organism>
<reference evidence="1" key="5">
    <citation type="journal article" date="2021" name="G3 (Bethesda)">
        <title>Aegilops tauschii genome assembly Aet v5.0 features greater sequence contiguity and improved annotation.</title>
        <authorList>
            <person name="Wang L."/>
            <person name="Zhu T."/>
            <person name="Rodriguez J.C."/>
            <person name="Deal K.R."/>
            <person name="Dubcovsky J."/>
            <person name="McGuire P.E."/>
            <person name="Lux T."/>
            <person name="Spannagl M."/>
            <person name="Mayer K.F.X."/>
            <person name="Baldrich P."/>
            <person name="Meyers B.C."/>
            <person name="Huo N."/>
            <person name="Gu Y.Q."/>
            <person name="Zhou H."/>
            <person name="Devos K.M."/>
            <person name="Bennetzen J.L."/>
            <person name="Unver T."/>
            <person name="Budak H."/>
            <person name="Gulick P.J."/>
            <person name="Galiba G."/>
            <person name="Kalapos B."/>
            <person name="Nelson D.R."/>
            <person name="Li P."/>
            <person name="You F.M."/>
            <person name="Luo M.C."/>
            <person name="Dvorak J."/>
        </authorList>
    </citation>
    <scope>NUCLEOTIDE SEQUENCE [LARGE SCALE GENOMIC DNA]</scope>
    <source>
        <strain evidence="1">cv. AL8/78</strain>
    </source>
</reference>
<accession>A0A453ITM9</accession>
<name>A0A453ITM9_AEGTS</name>
<evidence type="ECO:0000313" key="1">
    <source>
        <dbReference type="EnsemblPlants" id="AET4Gv20671800.5"/>
    </source>
</evidence>
<dbReference type="Gramene" id="AET4Gv20671800.5">
    <property type="protein sequence ID" value="AET4Gv20671800.5"/>
    <property type="gene ID" value="AET4Gv20671800"/>
</dbReference>
<reference evidence="1" key="3">
    <citation type="journal article" date="2017" name="Nature">
        <title>Genome sequence of the progenitor of the wheat D genome Aegilops tauschii.</title>
        <authorList>
            <person name="Luo M.C."/>
            <person name="Gu Y.Q."/>
            <person name="Puiu D."/>
            <person name="Wang H."/>
            <person name="Twardziok S.O."/>
            <person name="Deal K.R."/>
            <person name="Huo N."/>
            <person name="Zhu T."/>
            <person name="Wang L."/>
            <person name="Wang Y."/>
            <person name="McGuire P.E."/>
            <person name="Liu S."/>
            <person name="Long H."/>
            <person name="Ramasamy R.K."/>
            <person name="Rodriguez J.C."/>
            <person name="Van S.L."/>
            <person name="Yuan L."/>
            <person name="Wang Z."/>
            <person name="Xia Z."/>
            <person name="Xiao L."/>
            <person name="Anderson O.D."/>
            <person name="Ouyang S."/>
            <person name="Liang Y."/>
            <person name="Zimin A.V."/>
            <person name="Pertea G."/>
            <person name="Qi P."/>
            <person name="Bennetzen J.L."/>
            <person name="Dai X."/>
            <person name="Dawson M.W."/>
            <person name="Muller H.G."/>
            <person name="Kugler K."/>
            <person name="Rivarola-Duarte L."/>
            <person name="Spannagl M."/>
            <person name="Mayer K.F.X."/>
            <person name="Lu F.H."/>
            <person name="Bevan M.W."/>
            <person name="Leroy P."/>
            <person name="Li P."/>
            <person name="You F.M."/>
            <person name="Sun Q."/>
            <person name="Liu Z."/>
            <person name="Lyons E."/>
            <person name="Wicker T."/>
            <person name="Salzberg S.L."/>
            <person name="Devos K.M."/>
            <person name="Dvorak J."/>
        </authorList>
    </citation>
    <scope>NUCLEOTIDE SEQUENCE [LARGE SCALE GENOMIC DNA]</scope>
    <source>
        <strain evidence="1">cv. AL8/78</strain>
    </source>
</reference>
<dbReference type="Proteomes" id="UP000015105">
    <property type="component" value="Chromosome 4D"/>
</dbReference>
<evidence type="ECO:0000313" key="2">
    <source>
        <dbReference type="Proteomes" id="UP000015105"/>
    </source>
</evidence>
<proteinExistence type="predicted"/>